<dbReference type="PROSITE" id="PS00107">
    <property type="entry name" value="PROTEIN_KINASE_ATP"/>
    <property type="match status" value="1"/>
</dbReference>
<evidence type="ECO:0000313" key="18">
    <source>
        <dbReference type="EMBL" id="KAK9215049.1"/>
    </source>
</evidence>
<evidence type="ECO:0000256" key="7">
    <source>
        <dbReference type="ARBA" id="ARBA00022737"/>
    </source>
</evidence>
<dbReference type="GO" id="GO:0005524">
    <property type="term" value="F:ATP binding"/>
    <property type="evidence" value="ECO:0007669"/>
    <property type="project" value="UniProtKB-UniRule"/>
</dbReference>
<keyword evidence="3" id="KW-0433">Leucine-rich repeat</keyword>
<evidence type="ECO:0000256" key="4">
    <source>
        <dbReference type="ARBA" id="ARBA00022679"/>
    </source>
</evidence>
<dbReference type="SMART" id="SM00220">
    <property type="entry name" value="S_TKc"/>
    <property type="match status" value="1"/>
</dbReference>
<dbReference type="InterPro" id="IPR011009">
    <property type="entry name" value="Kinase-like_dom_sf"/>
</dbReference>
<keyword evidence="19" id="KW-1185">Reference proteome</keyword>
<dbReference type="PROSITE" id="PS50011">
    <property type="entry name" value="PROTEIN_KINASE_DOM"/>
    <property type="match status" value="1"/>
</dbReference>
<dbReference type="InterPro" id="IPR051809">
    <property type="entry name" value="Plant_receptor-like_S/T_kinase"/>
</dbReference>
<evidence type="ECO:0000256" key="16">
    <source>
        <dbReference type="SAM" id="Phobius"/>
    </source>
</evidence>
<feature type="domain" description="Protein kinase" evidence="17">
    <location>
        <begin position="317"/>
        <end position="490"/>
    </location>
</feature>
<dbReference type="InterPro" id="IPR032675">
    <property type="entry name" value="LRR_dom_sf"/>
</dbReference>
<evidence type="ECO:0000256" key="10">
    <source>
        <dbReference type="ARBA" id="ARBA00022840"/>
    </source>
</evidence>
<keyword evidence="12 16" id="KW-0472">Membrane</keyword>
<dbReference type="InterPro" id="IPR001611">
    <property type="entry name" value="Leu-rich_rpt"/>
</dbReference>
<evidence type="ECO:0000256" key="14">
    <source>
        <dbReference type="PROSITE-ProRule" id="PRU10141"/>
    </source>
</evidence>
<evidence type="ECO:0000256" key="3">
    <source>
        <dbReference type="ARBA" id="ARBA00022614"/>
    </source>
</evidence>
<evidence type="ECO:0000256" key="5">
    <source>
        <dbReference type="ARBA" id="ARBA00022692"/>
    </source>
</evidence>
<protein>
    <recommendedName>
        <fullName evidence="17">Protein kinase domain-containing protein</fullName>
    </recommendedName>
</protein>
<dbReference type="AlphaFoldDB" id="A0AAP0MMJ0"/>
<keyword evidence="5 16" id="KW-0812">Transmembrane</keyword>
<dbReference type="EMBL" id="JBCGBO010000003">
    <property type="protein sequence ID" value="KAK9215049.1"/>
    <property type="molecule type" value="Genomic_DNA"/>
</dbReference>
<evidence type="ECO:0000256" key="8">
    <source>
        <dbReference type="ARBA" id="ARBA00022741"/>
    </source>
</evidence>
<feature type="binding site" evidence="14">
    <location>
        <position position="345"/>
    </location>
    <ligand>
        <name>ATP</name>
        <dbReference type="ChEBI" id="CHEBI:30616"/>
    </ligand>
</feature>
<keyword evidence="9" id="KW-0418">Kinase</keyword>
<evidence type="ECO:0000256" key="15">
    <source>
        <dbReference type="RuleBase" id="RU000304"/>
    </source>
</evidence>
<evidence type="ECO:0000256" key="13">
    <source>
        <dbReference type="ARBA" id="ARBA00023180"/>
    </source>
</evidence>
<keyword evidence="11 16" id="KW-1133">Transmembrane helix</keyword>
<keyword evidence="6" id="KW-0732">Signal</keyword>
<dbReference type="SUPFAM" id="SSF52058">
    <property type="entry name" value="L domain-like"/>
    <property type="match status" value="1"/>
</dbReference>
<dbReference type="PROSITE" id="PS00108">
    <property type="entry name" value="PROTEIN_KINASE_ST"/>
    <property type="match status" value="1"/>
</dbReference>
<keyword evidence="7" id="KW-0677">Repeat</keyword>
<keyword evidence="15" id="KW-0723">Serine/threonine-protein kinase</keyword>
<dbReference type="InterPro" id="IPR017441">
    <property type="entry name" value="Protein_kinase_ATP_BS"/>
</dbReference>
<organism evidence="18 19">
    <name type="scientific">Citrus x changshan-huyou</name>
    <dbReference type="NCBI Taxonomy" id="2935761"/>
    <lineage>
        <taxon>Eukaryota</taxon>
        <taxon>Viridiplantae</taxon>
        <taxon>Streptophyta</taxon>
        <taxon>Embryophyta</taxon>
        <taxon>Tracheophyta</taxon>
        <taxon>Spermatophyta</taxon>
        <taxon>Magnoliopsida</taxon>
        <taxon>eudicotyledons</taxon>
        <taxon>Gunneridae</taxon>
        <taxon>Pentapetalae</taxon>
        <taxon>rosids</taxon>
        <taxon>malvids</taxon>
        <taxon>Sapindales</taxon>
        <taxon>Rutaceae</taxon>
        <taxon>Aurantioideae</taxon>
        <taxon>Citrus</taxon>
    </lineage>
</organism>
<keyword evidence="4" id="KW-0808">Transferase</keyword>
<evidence type="ECO:0000256" key="6">
    <source>
        <dbReference type="ARBA" id="ARBA00022729"/>
    </source>
</evidence>
<proteinExistence type="inferred from homology"/>
<evidence type="ECO:0000259" key="17">
    <source>
        <dbReference type="PROSITE" id="PS50011"/>
    </source>
</evidence>
<dbReference type="FunFam" id="3.30.200.20:FF:000661">
    <property type="entry name" value="Serine-threonine protein kinase plant-type"/>
    <property type="match status" value="1"/>
</dbReference>
<comment type="subcellular location">
    <subcellularLocation>
        <location evidence="1">Membrane</location>
        <topology evidence="1">Single-pass type I membrane protein</topology>
    </subcellularLocation>
</comment>
<dbReference type="Gene3D" id="3.80.10.10">
    <property type="entry name" value="Ribonuclease Inhibitor"/>
    <property type="match status" value="1"/>
</dbReference>
<evidence type="ECO:0000313" key="19">
    <source>
        <dbReference type="Proteomes" id="UP001428341"/>
    </source>
</evidence>
<dbReference type="InterPro" id="IPR008271">
    <property type="entry name" value="Ser/Thr_kinase_AS"/>
</dbReference>
<comment type="similarity">
    <text evidence="2">Belongs to the RLP family.</text>
</comment>
<dbReference type="PANTHER" id="PTHR27008">
    <property type="entry name" value="OS04G0122200 PROTEIN"/>
    <property type="match status" value="1"/>
</dbReference>
<accession>A0AAP0MMJ0</accession>
<keyword evidence="8 14" id="KW-0547">Nucleotide-binding</keyword>
<dbReference type="GO" id="GO:0016020">
    <property type="term" value="C:membrane"/>
    <property type="evidence" value="ECO:0007669"/>
    <property type="project" value="UniProtKB-SubCell"/>
</dbReference>
<name>A0AAP0MMJ0_9ROSI</name>
<keyword evidence="10 14" id="KW-0067">ATP-binding</keyword>
<feature type="transmembrane region" description="Helical" evidence="16">
    <location>
        <begin position="258"/>
        <end position="280"/>
    </location>
</feature>
<evidence type="ECO:0000256" key="9">
    <source>
        <dbReference type="ARBA" id="ARBA00022777"/>
    </source>
</evidence>
<evidence type="ECO:0000256" key="11">
    <source>
        <dbReference type="ARBA" id="ARBA00022989"/>
    </source>
</evidence>
<evidence type="ECO:0000256" key="12">
    <source>
        <dbReference type="ARBA" id="ARBA00023136"/>
    </source>
</evidence>
<comment type="similarity">
    <text evidence="15">Belongs to the protein kinase superfamily.</text>
</comment>
<keyword evidence="13" id="KW-0325">Glycoprotein</keyword>
<gene>
    <name evidence="18" type="ORF">WN944_007052</name>
</gene>
<dbReference type="Gene3D" id="3.30.200.20">
    <property type="entry name" value="Phosphorylase Kinase, domain 1"/>
    <property type="match status" value="1"/>
</dbReference>
<dbReference type="GO" id="GO:0004674">
    <property type="term" value="F:protein serine/threonine kinase activity"/>
    <property type="evidence" value="ECO:0007669"/>
    <property type="project" value="UniProtKB-KW"/>
</dbReference>
<dbReference type="Pfam" id="PF00069">
    <property type="entry name" value="Pkinase"/>
    <property type="match status" value="1"/>
</dbReference>
<comment type="caution">
    <text evidence="18">The sequence shown here is derived from an EMBL/GenBank/DDBJ whole genome shotgun (WGS) entry which is preliminary data.</text>
</comment>
<dbReference type="InterPro" id="IPR000719">
    <property type="entry name" value="Prot_kinase_dom"/>
</dbReference>
<reference evidence="18 19" key="1">
    <citation type="submission" date="2024-05" db="EMBL/GenBank/DDBJ databases">
        <title>Haplotype-resolved chromosome-level genome assembly of Huyou (Citrus changshanensis).</title>
        <authorList>
            <person name="Miao C."/>
            <person name="Chen W."/>
            <person name="Wu Y."/>
            <person name="Wang L."/>
            <person name="Zhao S."/>
            <person name="Grierson D."/>
            <person name="Xu C."/>
            <person name="Chen K."/>
        </authorList>
    </citation>
    <scope>NUCLEOTIDE SEQUENCE [LARGE SCALE GENOMIC DNA]</scope>
    <source>
        <strain evidence="18">01-14</strain>
        <tissue evidence="18">Leaf</tissue>
    </source>
</reference>
<dbReference type="Pfam" id="PF00560">
    <property type="entry name" value="LRR_1"/>
    <property type="match status" value="1"/>
</dbReference>
<evidence type="ECO:0000256" key="1">
    <source>
        <dbReference type="ARBA" id="ARBA00004479"/>
    </source>
</evidence>
<dbReference type="Proteomes" id="UP001428341">
    <property type="component" value="Unassembled WGS sequence"/>
</dbReference>
<dbReference type="Pfam" id="PF13855">
    <property type="entry name" value="LRR_8"/>
    <property type="match status" value="1"/>
</dbReference>
<dbReference type="Gene3D" id="1.10.510.10">
    <property type="entry name" value="Transferase(Phosphotransferase) domain 1"/>
    <property type="match status" value="1"/>
</dbReference>
<evidence type="ECO:0000256" key="2">
    <source>
        <dbReference type="ARBA" id="ARBA00009592"/>
    </source>
</evidence>
<dbReference type="FunFam" id="3.80.10.10:FF:000041">
    <property type="entry name" value="LRR receptor-like serine/threonine-protein kinase ERECTA"/>
    <property type="match status" value="1"/>
</dbReference>
<dbReference type="PANTHER" id="PTHR27008:SF585">
    <property type="entry name" value="PROTEIN KINASE DOMAIN-CONTAINING PROTEIN"/>
    <property type="match status" value="1"/>
</dbReference>
<dbReference type="SUPFAM" id="SSF56112">
    <property type="entry name" value="Protein kinase-like (PK-like)"/>
    <property type="match status" value="1"/>
</dbReference>
<sequence length="490" mass="54444">MGNSNSNLKYLSLWDNKLIGTIPNSITNASKLILLDLDNKSLSGLVPKTFGELRFLRALNLGFNHLMTESSTAEWSFLSSLTNCRNLKYLALYSNPLGGIIPTLIGNFSTSLQQLFVYDCKLKGNIPQEIRNLGGLIELSLFHNDLDGTIPTTVGRLQQLQGVFLYGNIPTTIGGLKTLAILSLAGEIPKTLEAHLQLELLNASHNRLKGEIPTKGPFKNFSSRFFLGNYALCGPSRLQVPPCKQYSNKGSKSTALFFLRYILPSIISSILIAIFVIFIARCRNKRIATKLNQEDLLSPVTWRRTSYLDIKRATNGFNECNLLGKGSFGSINKLTFTDGTDVAIKVFNLQLERASKSFDFECEVLRNVRHRNLVKIISSCCNTDFKALALEFMPNGSLEKWLYSQEFFLDILKRLNVMIDVGLALEYLHHGHSSTPVVHCDLKPSNILLDEDMVAHVSDFGISKLLGEGDDSVTQTMTMATIGYMAPGEV</sequence>